<dbReference type="Pfam" id="PF00571">
    <property type="entry name" value="CBS"/>
    <property type="match status" value="1"/>
</dbReference>
<evidence type="ECO:0000313" key="3">
    <source>
        <dbReference type="EMBL" id="GAA4240323.1"/>
    </source>
</evidence>
<dbReference type="Gene3D" id="3.10.580.10">
    <property type="entry name" value="CBS-domain"/>
    <property type="match status" value="1"/>
</dbReference>
<dbReference type="EMBL" id="BAABAS010000025">
    <property type="protein sequence ID" value="GAA4240323.1"/>
    <property type="molecule type" value="Genomic_DNA"/>
</dbReference>
<evidence type="ECO:0000256" key="1">
    <source>
        <dbReference type="PROSITE-ProRule" id="PRU00703"/>
    </source>
</evidence>
<dbReference type="Proteomes" id="UP001501710">
    <property type="component" value="Unassembled WGS sequence"/>
</dbReference>
<proteinExistence type="predicted"/>
<protein>
    <submittedName>
        <fullName evidence="3">CBS domain-containing protein</fullName>
    </submittedName>
</protein>
<comment type="caution">
    <text evidence="3">The sequence shown here is derived from an EMBL/GenBank/DDBJ whole genome shotgun (WGS) entry which is preliminary data.</text>
</comment>
<dbReference type="InterPro" id="IPR000644">
    <property type="entry name" value="CBS_dom"/>
</dbReference>
<keyword evidence="1" id="KW-0129">CBS domain</keyword>
<accession>A0ABP8CKP7</accession>
<dbReference type="SUPFAM" id="SSF54631">
    <property type="entry name" value="CBS-domain pair"/>
    <property type="match status" value="1"/>
</dbReference>
<evidence type="ECO:0000313" key="4">
    <source>
        <dbReference type="Proteomes" id="UP001501710"/>
    </source>
</evidence>
<gene>
    <name evidence="3" type="ORF">GCM10022254_64520</name>
</gene>
<evidence type="ECO:0000259" key="2">
    <source>
        <dbReference type="PROSITE" id="PS51371"/>
    </source>
</evidence>
<dbReference type="SMART" id="SM00116">
    <property type="entry name" value="CBS"/>
    <property type="match status" value="1"/>
</dbReference>
<dbReference type="PROSITE" id="PS51371">
    <property type="entry name" value="CBS"/>
    <property type="match status" value="1"/>
</dbReference>
<organism evidence="3 4">
    <name type="scientific">Actinomadura meridiana</name>
    <dbReference type="NCBI Taxonomy" id="559626"/>
    <lineage>
        <taxon>Bacteria</taxon>
        <taxon>Bacillati</taxon>
        <taxon>Actinomycetota</taxon>
        <taxon>Actinomycetes</taxon>
        <taxon>Streptosporangiales</taxon>
        <taxon>Thermomonosporaceae</taxon>
        <taxon>Actinomadura</taxon>
    </lineage>
</organism>
<dbReference type="CDD" id="cd17788">
    <property type="entry name" value="CBS_pair_bac"/>
    <property type="match status" value="1"/>
</dbReference>
<keyword evidence="4" id="KW-1185">Reference proteome</keyword>
<name>A0ABP8CKP7_9ACTN</name>
<sequence>MICFACWRLSASFAGVRARELAVEYPTVTPDTSALDAVRLLAEQRLPGLLVVDSQGRAVAVITGSRLLRHIIPPHVRDDPALARVYDEHHADRLCARLGERRVADLLGAERGPLPVVDADATAMEIASVMSGAGSPMVAVSGEPDRVDAPVVGVVTAAQLFERLLPDQPGAPA</sequence>
<feature type="domain" description="CBS" evidence="2">
    <location>
        <begin position="18"/>
        <end position="77"/>
    </location>
</feature>
<dbReference type="InterPro" id="IPR046342">
    <property type="entry name" value="CBS_dom_sf"/>
</dbReference>
<reference evidence="4" key="1">
    <citation type="journal article" date="2019" name="Int. J. Syst. Evol. Microbiol.">
        <title>The Global Catalogue of Microorganisms (GCM) 10K type strain sequencing project: providing services to taxonomists for standard genome sequencing and annotation.</title>
        <authorList>
            <consortium name="The Broad Institute Genomics Platform"/>
            <consortium name="The Broad Institute Genome Sequencing Center for Infectious Disease"/>
            <person name="Wu L."/>
            <person name="Ma J."/>
        </authorList>
    </citation>
    <scope>NUCLEOTIDE SEQUENCE [LARGE SCALE GENOMIC DNA]</scope>
    <source>
        <strain evidence="4">JCM 17440</strain>
    </source>
</reference>